<keyword evidence="2" id="KW-0539">Nucleus</keyword>
<proteinExistence type="predicted"/>
<gene>
    <name evidence="4" type="ORF">HHI36_009524</name>
</gene>
<feature type="compositionally biased region" description="Low complexity" evidence="3">
    <location>
        <begin position="466"/>
        <end position="475"/>
    </location>
</feature>
<keyword evidence="1" id="KW-0238">DNA-binding</keyword>
<feature type="compositionally biased region" description="Low complexity" evidence="3">
    <location>
        <begin position="411"/>
        <end position="422"/>
    </location>
</feature>
<dbReference type="AlphaFoldDB" id="A0ABD2MGQ9"/>
<keyword evidence="5" id="KW-1185">Reference proteome</keyword>
<feature type="compositionally biased region" description="Low complexity" evidence="3">
    <location>
        <begin position="500"/>
        <end position="509"/>
    </location>
</feature>
<feature type="region of interest" description="Disordered" evidence="3">
    <location>
        <begin position="411"/>
        <end position="436"/>
    </location>
</feature>
<protein>
    <submittedName>
        <fullName evidence="4">Uncharacterized protein</fullName>
    </submittedName>
</protein>
<dbReference type="InterPro" id="IPR055315">
    <property type="entry name" value="Cramped-like"/>
</dbReference>
<evidence type="ECO:0000256" key="3">
    <source>
        <dbReference type="SAM" id="MobiDB-lite"/>
    </source>
</evidence>
<name>A0ABD2MGQ9_9CUCU</name>
<evidence type="ECO:0000256" key="1">
    <source>
        <dbReference type="ARBA" id="ARBA00023125"/>
    </source>
</evidence>
<reference evidence="4 5" key="1">
    <citation type="journal article" date="2021" name="BMC Biol.">
        <title>Horizontally acquired antibacterial genes associated with adaptive radiation of ladybird beetles.</title>
        <authorList>
            <person name="Li H.S."/>
            <person name="Tang X.F."/>
            <person name="Huang Y.H."/>
            <person name="Xu Z.Y."/>
            <person name="Chen M.L."/>
            <person name="Du X.Y."/>
            <person name="Qiu B.Y."/>
            <person name="Chen P.T."/>
            <person name="Zhang W."/>
            <person name="Slipinski A."/>
            <person name="Escalona H.E."/>
            <person name="Waterhouse R.M."/>
            <person name="Zwick A."/>
            <person name="Pang H."/>
        </authorList>
    </citation>
    <scope>NUCLEOTIDE SEQUENCE [LARGE SCALE GENOMIC DNA]</scope>
    <source>
        <strain evidence="4">SYSU2018</strain>
    </source>
</reference>
<dbReference type="EMBL" id="JABFTP020000001">
    <property type="protein sequence ID" value="KAL3265316.1"/>
    <property type="molecule type" value="Genomic_DNA"/>
</dbReference>
<organism evidence="4 5">
    <name type="scientific">Cryptolaemus montrouzieri</name>
    <dbReference type="NCBI Taxonomy" id="559131"/>
    <lineage>
        <taxon>Eukaryota</taxon>
        <taxon>Metazoa</taxon>
        <taxon>Ecdysozoa</taxon>
        <taxon>Arthropoda</taxon>
        <taxon>Hexapoda</taxon>
        <taxon>Insecta</taxon>
        <taxon>Pterygota</taxon>
        <taxon>Neoptera</taxon>
        <taxon>Endopterygota</taxon>
        <taxon>Coleoptera</taxon>
        <taxon>Polyphaga</taxon>
        <taxon>Cucujiformia</taxon>
        <taxon>Coccinelloidea</taxon>
        <taxon>Coccinellidae</taxon>
        <taxon>Scymninae</taxon>
        <taxon>Scymnini</taxon>
        <taxon>Cryptolaemus</taxon>
    </lineage>
</organism>
<evidence type="ECO:0000313" key="4">
    <source>
        <dbReference type="EMBL" id="KAL3265316.1"/>
    </source>
</evidence>
<accession>A0ABD2MGQ9</accession>
<dbReference type="Proteomes" id="UP001516400">
    <property type="component" value="Unassembled WGS sequence"/>
</dbReference>
<dbReference type="PANTHER" id="PTHR21677">
    <property type="entry name" value="CRAMPED PROTEIN"/>
    <property type="match status" value="1"/>
</dbReference>
<feature type="region of interest" description="Disordered" evidence="3">
    <location>
        <begin position="461"/>
        <end position="509"/>
    </location>
</feature>
<feature type="compositionally biased region" description="Basic and acidic residues" evidence="3">
    <location>
        <begin position="480"/>
        <end position="490"/>
    </location>
</feature>
<comment type="caution">
    <text evidence="4">The sequence shown here is derived from an EMBL/GenBank/DDBJ whole genome shotgun (WGS) entry which is preliminary data.</text>
</comment>
<evidence type="ECO:0000313" key="5">
    <source>
        <dbReference type="Proteomes" id="UP001516400"/>
    </source>
</evidence>
<dbReference type="GO" id="GO:0003677">
    <property type="term" value="F:DNA binding"/>
    <property type="evidence" value="ECO:0007669"/>
    <property type="project" value="UniProtKB-KW"/>
</dbReference>
<dbReference type="PANTHER" id="PTHR21677:SF1">
    <property type="entry name" value="PROTEIN CRAMPED-LIKE"/>
    <property type="match status" value="1"/>
</dbReference>
<sequence length="896" mass="101270">MNHEIKKEETNSELTQRVAVENILEKVPVDELLGSVTTYPEGNDKYQSLRSSARVFKKIKLDANLNASLTTSSSVEKIATEKKDDQKLEQLSQKEQKKLKPTWSAEDRVLFFEALNEYGKDFENIHSYMIQKLKKKGVPDGLLITKEHVRHLYYKTWHKISKYLKFSEGTKKAVQELYGLINYGELRKKVGMFTQKINHKLNELIHNGCVAIRVKGKMVRIKTPMCAALRRLNKLDEKDDDLKLPSKVIVELRPRDMSSFLKVQNMALNPRIRTELPLQKKLSTLITCISKKWKAAEIEYLKNVFPKDELMNGETQDEIPDIDACLMTSQLTFTPPKGTKVNMPKVNVNEYFTCESVCLRAFEERMSMEKKENKKQKSRTDNITENIAKSPVKPEIQESEVAMNQVECDTNSNLHTLNNNTLVSEENKTEKGENCSVDSTGDKLIDEALNNFFSSIGSESEKSSKLDLSSTPSSSKHTKATKEPDGDLSHVQETNKFGEINDNNKSNKNISTEEQFSKLEKIQNGWTVEDCDSLTIGELYLMFGSASKIILEYHWSDKNAKHVEMDVSSISDEDKSIKKNSTDSLKENFAFSEVLRKLVSVVKLHQKKPTPKCPCGHVCSPKNAVTKKSHNKSVGDIEEKNIIDETVLELDVSHSIVNGEDHKQKNSQFDEFLKPQPKPPPVHLMAQLDSIQKLKPKYTVRKGRRLRTKQLVVERELPLTPTADSAHQIVRMNIISQNSSSHQSITSVEEIHNQSAECEMNCLVGDSLYIPVNGTHSSEEREDEPNLILNANMNVPMKIVDGIPVNDNLSVFLNESSRSLSPSGILKENANHWISSEVGDFSLSSFLGHLGSPMKSQDDESHDVDAQVRSLLTENSFDYTAKFADLASKVTGDTTN</sequence>
<dbReference type="Gene3D" id="1.20.58.1880">
    <property type="match status" value="1"/>
</dbReference>
<evidence type="ECO:0000256" key="2">
    <source>
        <dbReference type="ARBA" id="ARBA00023242"/>
    </source>
</evidence>